<dbReference type="InterPro" id="IPR036388">
    <property type="entry name" value="WH-like_DNA-bd_sf"/>
</dbReference>
<dbReference type="Pfam" id="PF01047">
    <property type="entry name" value="MarR"/>
    <property type="match status" value="1"/>
</dbReference>
<gene>
    <name evidence="2" type="ORF">NCAST_08_00090</name>
</gene>
<dbReference type="PANTHER" id="PTHR33164">
    <property type="entry name" value="TRANSCRIPTIONAL REGULATOR, MARR FAMILY"/>
    <property type="match status" value="1"/>
</dbReference>
<dbReference type="InterPro" id="IPR036390">
    <property type="entry name" value="WH_DNA-bd_sf"/>
</dbReference>
<comment type="caution">
    <text evidence="2">The sequence shown here is derived from an EMBL/GenBank/DDBJ whole genome shotgun (WGS) entry which is preliminary data.</text>
</comment>
<dbReference type="SMART" id="SM00347">
    <property type="entry name" value="HTH_MARR"/>
    <property type="match status" value="1"/>
</dbReference>
<reference evidence="2 3" key="1">
    <citation type="journal article" date="2014" name="BMC Genomics">
        <title>Genome based analysis of type-I polyketide synthase and nonribosomal peptide synthetase gene clusters in seven strains of five representative Nocardia species.</title>
        <authorList>
            <person name="Komaki H."/>
            <person name="Ichikawa N."/>
            <person name="Hosoyama A."/>
            <person name="Takahashi-Nakaguchi A."/>
            <person name="Matsuzawa T."/>
            <person name="Suzuki K."/>
            <person name="Fujita N."/>
            <person name="Gonoi T."/>
        </authorList>
    </citation>
    <scope>NUCLEOTIDE SEQUENCE [LARGE SCALE GENOMIC DNA]</scope>
    <source>
        <strain evidence="2 3">NBRC 15531</strain>
    </source>
</reference>
<name>U5E394_NOCAS</name>
<dbReference type="RefSeq" id="WP_019050624.1">
    <property type="nucleotide sequence ID" value="NZ_BAFO02000008.1"/>
</dbReference>
<accession>U5E394</accession>
<organism evidence="2 3">
    <name type="scientific">Nocardia asteroides NBRC 15531</name>
    <dbReference type="NCBI Taxonomy" id="1110697"/>
    <lineage>
        <taxon>Bacteria</taxon>
        <taxon>Bacillati</taxon>
        <taxon>Actinomycetota</taxon>
        <taxon>Actinomycetes</taxon>
        <taxon>Mycobacteriales</taxon>
        <taxon>Nocardiaceae</taxon>
        <taxon>Nocardia</taxon>
    </lineage>
</organism>
<evidence type="ECO:0000313" key="2">
    <source>
        <dbReference type="EMBL" id="GAD82137.1"/>
    </source>
</evidence>
<dbReference type="STRING" id="1824.SAMN05444423_105364"/>
<dbReference type="Gene3D" id="1.10.10.10">
    <property type="entry name" value="Winged helix-like DNA-binding domain superfamily/Winged helix DNA-binding domain"/>
    <property type="match status" value="1"/>
</dbReference>
<dbReference type="GeneID" id="91516965"/>
<evidence type="ECO:0000313" key="3">
    <source>
        <dbReference type="Proteomes" id="UP000017048"/>
    </source>
</evidence>
<dbReference type="EMBL" id="BAFO02000008">
    <property type="protein sequence ID" value="GAD82137.1"/>
    <property type="molecule type" value="Genomic_DNA"/>
</dbReference>
<dbReference type="PANTHER" id="PTHR33164:SF57">
    <property type="entry name" value="MARR-FAMILY TRANSCRIPTIONAL REGULATOR"/>
    <property type="match status" value="1"/>
</dbReference>
<dbReference type="GO" id="GO:0003700">
    <property type="term" value="F:DNA-binding transcription factor activity"/>
    <property type="evidence" value="ECO:0007669"/>
    <property type="project" value="InterPro"/>
</dbReference>
<dbReference type="eggNOG" id="COG1846">
    <property type="taxonomic scope" value="Bacteria"/>
</dbReference>
<protein>
    <submittedName>
        <fullName evidence="2">MarR family transcriptional regulator</fullName>
    </submittedName>
</protein>
<dbReference type="PRINTS" id="PR00598">
    <property type="entry name" value="HTHMARR"/>
</dbReference>
<feature type="domain" description="HTH marR-type" evidence="1">
    <location>
        <begin position="8"/>
        <end position="139"/>
    </location>
</feature>
<dbReference type="OrthoDB" id="4311144at2"/>
<evidence type="ECO:0000259" key="1">
    <source>
        <dbReference type="PROSITE" id="PS50995"/>
    </source>
</evidence>
<proteinExistence type="predicted"/>
<dbReference type="AlphaFoldDB" id="U5E394"/>
<sequence>MAVSPDTAQGLIRELYYMGRAIRAALAHPEEGDLLPGGVGVLGSLEARGPSRQVDLAADLCISQSTLSRHVAELVNSGNIARHADPLDGRATLISVTDQGRDLLRRVRESRARGLREALAEWTEAEAEQATAVVQKLRNSLAAAPPHIAVGECRPVSTESQEVDV</sequence>
<dbReference type="InterPro" id="IPR000835">
    <property type="entry name" value="HTH_MarR-typ"/>
</dbReference>
<dbReference type="PROSITE" id="PS50995">
    <property type="entry name" value="HTH_MARR_2"/>
    <property type="match status" value="1"/>
</dbReference>
<keyword evidence="3" id="KW-1185">Reference proteome</keyword>
<dbReference type="SUPFAM" id="SSF46785">
    <property type="entry name" value="Winged helix' DNA-binding domain"/>
    <property type="match status" value="1"/>
</dbReference>
<dbReference type="GO" id="GO:0006950">
    <property type="term" value="P:response to stress"/>
    <property type="evidence" value="ECO:0007669"/>
    <property type="project" value="TreeGrafter"/>
</dbReference>
<dbReference type="Proteomes" id="UP000017048">
    <property type="component" value="Unassembled WGS sequence"/>
</dbReference>
<dbReference type="InterPro" id="IPR039422">
    <property type="entry name" value="MarR/SlyA-like"/>
</dbReference>